<comment type="caution">
    <text evidence="5">The sequence shown here is derived from an EMBL/GenBank/DDBJ whole genome shotgun (WGS) entry which is preliminary data.</text>
</comment>
<reference evidence="5" key="2">
    <citation type="submission" date="2023-05" db="EMBL/GenBank/DDBJ databases">
        <authorList>
            <person name="Schelkunov M.I."/>
        </authorList>
    </citation>
    <scope>NUCLEOTIDE SEQUENCE</scope>
    <source>
        <strain evidence="5">Hsosn_3</strain>
        <tissue evidence="5">Leaf</tissue>
    </source>
</reference>
<dbReference type="GO" id="GO:0031369">
    <property type="term" value="F:translation initiation factor binding"/>
    <property type="evidence" value="ECO:0007669"/>
    <property type="project" value="InterPro"/>
</dbReference>
<accession>A0AAD8HUN4</accession>
<reference evidence="5" key="1">
    <citation type="submission" date="2023-02" db="EMBL/GenBank/DDBJ databases">
        <title>Genome of toxic invasive species Heracleum sosnowskyi carries increased number of genes despite the absence of recent whole-genome duplications.</title>
        <authorList>
            <person name="Schelkunov M."/>
            <person name="Shtratnikova V."/>
            <person name="Makarenko M."/>
            <person name="Klepikova A."/>
            <person name="Omelchenko D."/>
            <person name="Novikova G."/>
            <person name="Obukhova E."/>
            <person name="Bogdanov V."/>
            <person name="Penin A."/>
            <person name="Logacheva M."/>
        </authorList>
    </citation>
    <scope>NUCLEOTIDE SEQUENCE</scope>
    <source>
        <strain evidence="5">Hsosn_3</strain>
        <tissue evidence="5">Leaf</tissue>
    </source>
</reference>
<dbReference type="GO" id="GO:0005852">
    <property type="term" value="C:eukaryotic translation initiation factor 3 complex"/>
    <property type="evidence" value="ECO:0007669"/>
    <property type="project" value="InterPro"/>
</dbReference>
<dbReference type="Proteomes" id="UP001237642">
    <property type="component" value="Unassembled WGS sequence"/>
</dbReference>
<evidence type="ECO:0000313" key="6">
    <source>
        <dbReference type="Proteomes" id="UP001237642"/>
    </source>
</evidence>
<gene>
    <name evidence="5" type="ORF">POM88_028836</name>
</gene>
<keyword evidence="6" id="KW-1185">Reference proteome</keyword>
<evidence type="ECO:0000313" key="5">
    <source>
        <dbReference type="EMBL" id="KAK1372643.1"/>
    </source>
</evidence>
<dbReference type="GO" id="GO:0003743">
    <property type="term" value="F:translation initiation factor activity"/>
    <property type="evidence" value="ECO:0007669"/>
    <property type="project" value="UniProtKB-KW"/>
</dbReference>
<dbReference type="PANTHER" id="PTHR14068:SF0">
    <property type="entry name" value="EUKARYOTIC TRANSLATION INITIATION FACTOR 3 SUBUNIT B"/>
    <property type="match status" value="1"/>
</dbReference>
<evidence type="ECO:0000256" key="2">
    <source>
        <dbReference type="ARBA" id="ARBA00022540"/>
    </source>
</evidence>
<dbReference type="InterPro" id="IPR011400">
    <property type="entry name" value="EIF3B"/>
</dbReference>
<name>A0AAD8HUN4_9APIA</name>
<evidence type="ECO:0000256" key="4">
    <source>
        <dbReference type="ARBA" id="ARBA00022917"/>
    </source>
</evidence>
<organism evidence="5 6">
    <name type="scientific">Heracleum sosnowskyi</name>
    <dbReference type="NCBI Taxonomy" id="360622"/>
    <lineage>
        <taxon>Eukaryota</taxon>
        <taxon>Viridiplantae</taxon>
        <taxon>Streptophyta</taxon>
        <taxon>Embryophyta</taxon>
        <taxon>Tracheophyta</taxon>
        <taxon>Spermatophyta</taxon>
        <taxon>Magnoliopsida</taxon>
        <taxon>eudicotyledons</taxon>
        <taxon>Gunneridae</taxon>
        <taxon>Pentapetalae</taxon>
        <taxon>asterids</taxon>
        <taxon>campanulids</taxon>
        <taxon>Apiales</taxon>
        <taxon>Apiaceae</taxon>
        <taxon>Apioideae</taxon>
        <taxon>apioid superclade</taxon>
        <taxon>Tordylieae</taxon>
        <taxon>Tordyliinae</taxon>
        <taxon>Heracleum</taxon>
    </lineage>
</organism>
<dbReference type="EMBL" id="JAUIZM010000007">
    <property type="protein sequence ID" value="KAK1372643.1"/>
    <property type="molecule type" value="Genomic_DNA"/>
</dbReference>
<keyword evidence="4" id="KW-0648">Protein biosynthesis</keyword>
<keyword evidence="1" id="KW-0963">Cytoplasm</keyword>
<proteinExistence type="predicted"/>
<keyword evidence="2" id="KW-0396">Initiation factor</keyword>
<evidence type="ECO:0000256" key="1">
    <source>
        <dbReference type="ARBA" id="ARBA00022490"/>
    </source>
</evidence>
<evidence type="ECO:0000256" key="3">
    <source>
        <dbReference type="ARBA" id="ARBA00022884"/>
    </source>
</evidence>
<dbReference type="PANTHER" id="PTHR14068">
    <property type="entry name" value="EUKARYOTIC TRANSLATION INITIATION FACTOR 3 EIF3 -RELATED"/>
    <property type="match status" value="1"/>
</dbReference>
<sequence>MKLTTRNEQQQESALSSILDYLVRSPPPFYRLKYVNVPQGYEESSMSPYLKCYLLGNSPEATIVTTLPQEAELVKEKTNGYKLDRAHIFAVNMFDEIEKFMKVPDEWAPPETKPYTPGVGTEGSFIMSFV</sequence>
<dbReference type="GO" id="GO:0003723">
    <property type="term" value="F:RNA binding"/>
    <property type="evidence" value="ECO:0007669"/>
    <property type="project" value="UniProtKB-KW"/>
</dbReference>
<protein>
    <submittedName>
        <fullName evidence="5">Uncharacterized protein</fullName>
    </submittedName>
</protein>
<keyword evidence="3" id="KW-0694">RNA-binding</keyword>
<dbReference type="AlphaFoldDB" id="A0AAD8HUN4"/>